<dbReference type="PANTHER" id="PTHR39339">
    <property type="entry name" value="SLR1444 PROTEIN"/>
    <property type="match status" value="1"/>
</dbReference>
<reference evidence="1" key="1">
    <citation type="journal article" date="2021" name="Nat. Microbiol.">
        <title>Cocultivation of an ultrasmall environmental parasitic bacterium with lytic ability against bacteria associated with wastewater foams.</title>
        <authorList>
            <person name="Batinovic S."/>
            <person name="Rose J.J.A."/>
            <person name="Ratcliffe J."/>
            <person name="Seviour R.J."/>
            <person name="Petrovski S."/>
        </authorList>
    </citation>
    <scope>NUCLEOTIDE SEQUENCE</scope>
    <source>
        <strain evidence="1">CON44</strain>
    </source>
</reference>
<organism evidence="1">
    <name type="scientific">Gordonia amarae</name>
    <dbReference type="NCBI Taxonomy" id="36821"/>
    <lineage>
        <taxon>Bacteria</taxon>
        <taxon>Bacillati</taxon>
        <taxon>Actinomycetota</taxon>
        <taxon>Actinomycetes</taxon>
        <taxon>Mycobacteriales</taxon>
        <taxon>Gordoniaceae</taxon>
        <taxon>Gordonia</taxon>
    </lineage>
</organism>
<evidence type="ECO:0000313" key="1">
    <source>
        <dbReference type="EMBL" id="QHN40225.1"/>
    </source>
</evidence>
<dbReference type="PANTHER" id="PTHR39339:SF1">
    <property type="entry name" value="CHAD DOMAIN-CONTAINING PROTEIN"/>
    <property type="match status" value="1"/>
</dbReference>
<dbReference type="Pfam" id="PF01928">
    <property type="entry name" value="CYTH"/>
    <property type="match status" value="1"/>
</dbReference>
<dbReference type="InterPro" id="IPR033469">
    <property type="entry name" value="CYTH-like_dom_sf"/>
</dbReference>
<dbReference type="AlphaFoldDB" id="A0A857LQA2"/>
<dbReference type="SMART" id="SM01118">
    <property type="entry name" value="CYTH"/>
    <property type="match status" value="1"/>
</dbReference>
<dbReference type="InterPro" id="IPR038186">
    <property type="entry name" value="CHAD_dom_sf"/>
</dbReference>
<protein>
    <submittedName>
        <fullName evidence="1">CHAD domain-containing protein</fullName>
    </submittedName>
</protein>
<dbReference type="Pfam" id="PF05235">
    <property type="entry name" value="CHAD"/>
    <property type="match status" value="1"/>
</dbReference>
<sequence>MVASEQIEVELKFDVEAGIETPDLRVLPGVVGARQPETFLLDATYYDTENLDLAGNKITMRRRTGGHDSGWHLKRPTGIAGARRELQVSFDESADDSTPPAALTDPVRVLIRSRPLIPVAVISTQRTVTTLLGAGDEPVAELAADLVTARSLLPGGHSQEWAEWEFELLGDSGNSRLLKDASRALARAGGREPSSASKLARAIGATPAVSSAVPELGKNPTALDLVLTDLATHRNALVAWDPQVRVDTYDAVHQMRVSSRRLRSVLTGFKGVLDDEKTTHLDGELRLLARILGDARDSEVQIDIDISLLEGEDVSDALREALIGQEKAGHDRALRVAHAAMNSNRYFALLDDIDELIADPPTGPAADDTAEMAADRSIHRSRKRIRREQATLATLPEGSDEWLEQLHVVRKKAKRLRYRVDAVSPLGKKHHQRAGKVAKVIQTALGDVNDALINRQRIAELVAQAQSGALRLEPRDLFVLGRVDTRQAEAMQRAIATYGSVIKDL</sequence>
<name>A0A857LQA2_9ACTN</name>
<dbReference type="SUPFAM" id="SSF55154">
    <property type="entry name" value="CYTH-like phosphatases"/>
    <property type="match status" value="1"/>
</dbReference>
<gene>
    <name evidence="1" type="ORF">GII30_14675</name>
</gene>
<dbReference type="SMART" id="SM00880">
    <property type="entry name" value="CHAD"/>
    <property type="match status" value="1"/>
</dbReference>
<dbReference type="Gene3D" id="2.40.320.10">
    <property type="entry name" value="Hypothetical Protein Pfu-838710-001"/>
    <property type="match status" value="1"/>
</dbReference>
<dbReference type="Gene3D" id="1.40.20.10">
    <property type="entry name" value="CHAD domain"/>
    <property type="match status" value="1"/>
</dbReference>
<dbReference type="EMBL" id="CP045810">
    <property type="protein sequence ID" value="QHN40225.1"/>
    <property type="molecule type" value="Genomic_DNA"/>
</dbReference>
<dbReference type="PROSITE" id="PS51708">
    <property type="entry name" value="CHAD"/>
    <property type="match status" value="1"/>
</dbReference>
<dbReference type="PROSITE" id="PS51707">
    <property type="entry name" value="CYTH"/>
    <property type="match status" value="1"/>
</dbReference>
<dbReference type="InterPro" id="IPR023577">
    <property type="entry name" value="CYTH_domain"/>
</dbReference>
<dbReference type="InterPro" id="IPR007899">
    <property type="entry name" value="CHAD_dom"/>
</dbReference>
<accession>A0A857LQA2</accession>
<proteinExistence type="predicted"/>
<dbReference type="CDD" id="cd07374">
    <property type="entry name" value="CYTH-like_Pase"/>
    <property type="match status" value="1"/>
</dbReference>
<dbReference type="RefSeq" id="WP_005187076.1">
    <property type="nucleotide sequence ID" value="NZ_CP045804.1"/>
</dbReference>